<feature type="non-terminal residue" evidence="2">
    <location>
        <position position="1"/>
    </location>
</feature>
<reference evidence="2" key="1">
    <citation type="submission" date="2021-02" db="EMBL/GenBank/DDBJ databases">
        <authorList>
            <person name="Nowell W R."/>
        </authorList>
    </citation>
    <scope>NUCLEOTIDE SEQUENCE</scope>
</reference>
<dbReference type="InterPro" id="IPR036397">
    <property type="entry name" value="RNaseH_sf"/>
</dbReference>
<dbReference type="GO" id="GO:0015074">
    <property type="term" value="P:DNA integration"/>
    <property type="evidence" value="ECO:0007669"/>
    <property type="project" value="InterPro"/>
</dbReference>
<proteinExistence type="predicted"/>
<dbReference type="SUPFAM" id="SSF53098">
    <property type="entry name" value="Ribonuclease H-like"/>
    <property type="match status" value="1"/>
</dbReference>
<dbReference type="InterPro" id="IPR012337">
    <property type="entry name" value="RNaseH-like_sf"/>
</dbReference>
<dbReference type="InterPro" id="IPR001584">
    <property type="entry name" value="Integrase_cat-core"/>
</dbReference>
<sequence>ELFPLNSITSIDITNILTNEIFSRYGLPKHIVSDNGPQFISNLFKNFCNALGIKQYLTVNYHPQSNMTERVNRTLKLLIPIYPQQQPTSWDKEIQKLAYAIRTAVNEITDETPAFMMLGRDPRGPLDLLIGERTE</sequence>
<dbReference type="GO" id="GO:0003676">
    <property type="term" value="F:nucleic acid binding"/>
    <property type="evidence" value="ECO:0007669"/>
    <property type="project" value="InterPro"/>
</dbReference>
<dbReference type="Pfam" id="PF00665">
    <property type="entry name" value="rve"/>
    <property type="match status" value="1"/>
</dbReference>
<organism evidence="2 3">
    <name type="scientific">Rotaria magnacalcarata</name>
    <dbReference type="NCBI Taxonomy" id="392030"/>
    <lineage>
        <taxon>Eukaryota</taxon>
        <taxon>Metazoa</taxon>
        <taxon>Spiralia</taxon>
        <taxon>Gnathifera</taxon>
        <taxon>Rotifera</taxon>
        <taxon>Eurotatoria</taxon>
        <taxon>Bdelloidea</taxon>
        <taxon>Philodinida</taxon>
        <taxon>Philodinidae</taxon>
        <taxon>Rotaria</taxon>
    </lineage>
</organism>
<feature type="domain" description="Integrase catalytic" evidence="1">
    <location>
        <begin position="1"/>
        <end position="121"/>
    </location>
</feature>
<evidence type="ECO:0000313" key="2">
    <source>
        <dbReference type="EMBL" id="CAF2181851.1"/>
    </source>
</evidence>
<protein>
    <recommendedName>
        <fullName evidence="1">Integrase catalytic domain-containing protein</fullName>
    </recommendedName>
</protein>
<evidence type="ECO:0000313" key="3">
    <source>
        <dbReference type="Proteomes" id="UP000663887"/>
    </source>
</evidence>
<dbReference type="EMBL" id="CAJNRG010015791">
    <property type="protein sequence ID" value="CAF2181851.1"/>
    <property type="molecule type" value="Genomic_DNA"/>
</dbReference>
<gene>
    <name evidence="2" type="ORF">XDN619_LOCUS31787</name>
</gene>
<accession>A0A816Z2E4</accession>
<name>A0A816Z2E4_9BILA</name>
<dbReference type="AlphaFoldDB" id="A0A816Z2E4"/>
<dbReference type="PANTHER" id="PTHR37984">
    <property type="entry name" value="PROTEIN CBG26694"/>
    <property type="match status" value="1"/>
</dbReference>
<comment type="caution">
    <text evidence="2">The sequence shown here is derived from an EMBL/GenBank/DDBJ whole genome shotgun (WGS) entry which is preliminary data.</text>
</comment>
<dbReference type="Gene3D" id="3.30.420.10">
    <property type="entry name" value="Ribonuclease H-like superfamily/Ribonuclease H"/>
    <property type="match status" value="1"/>
</dbReference>
<evidence type="ECO:0000259" key="1">
    <source>
        <dbReference type="PROSITE" id="PS50994"/>
    </source>
</evidence>
<dbReference type="PANTHER" id="PTHR37984:SF15">
    <property type="entry name" value="INTEGRASE CATALYTIC DOMAIN-CONTAINING PROTEIN"/>
    <property type="match status" value="1"/>
</dbReference>
<dbReference type="InterPro" id="IPR050951">
    <property type="entry name" value="Retrovirus_Pol_polyprotein"/>
</dbReference>
<dbReference type="Proteomes" id="UP000663887">
    <property type="component" value="Unassembled WGS sequence"/>
</dbReference>
<dbReference type="PROSITE" id="PS50994">
    <property type="entry name" value="INTEGRASE"/>
    <property type="match status" value="1"/>
</dbReference>